<feature type="region of interest" description="Disordered" evidence="1">
    <location>
        <begin position="1"/>
        <end position="44"/>
    </location>
</feature>
<reference evidence="2 3" key="2">
    <citation type="journal article" date="2015" name="Eukaryot. Cell">
        <title>Asexual propagation of a virulent clone complex in a human and feline outbreak of sporotrichosis.</title>
        <authorList>
            <person name="Teixeira Mde M."/>
            <person name="Rodrigues A.M."/>
            <person name="Tsui C.K."/>
            <person name="de Almeida L.G."/>
            <person name="Van Diepeningen A.D."/>
            <person name="van den Ende B.G."/>
            <person name="Fernandes G.F."/>
            <person name="Kano R."/>
            <person name="Hamelin R.C."/>
            <person name="Lopes-Bezerra L.M."/>
            <person name="Vasconcelos A.T."/>
            <person name="de Hoog S."/>
            <person name="de Camargo Z.P."/>
            <person name="Felipe M.S."/>
        </authorList>
    </citation>
    <scope>NUCLEOTIDE SEQUENCE [LARGE SCALE GENOMIC DNA]</scope>
    <source>
        <strain evidence="2 3">1099-18</strain>
    </source>
</reference>
<dbReference type="VEuPathDB" id="FungiDB:SPSK_11017"/>
<dbReference type="KEGG" id="ssck:SPSK_11017"/>
<accession>A0A0F2M673</accession>
<organism evidence="2 3">
    <name type="scientific">Sporothrix schenckii 1099-18</name>
    <dbReference type="NCBI Taxonomy" id="1397361"/>
    <lineage>
        <taxon>Eukaryota</taxon>
        <taxon>Fungi</taxon>
        <taxon>Dikarya</taxon>
        <taxon>Ascomycota</taxon>
        <taxon>Pezizomycotina</taxon>
        <taxon>Sordariomycetes</taxon>
        <taxon>Sordariomycetidae</taxon>
        <taxon>Ophiostomatales</taxon>
        <taxon>Ophiostomataceae</taxon>
        <taxon>Sporothrix</taxon>
    </lineage>
</organism>
<feature type="compositionally biased region" description="Polar residues" evidence="1">
    <location>
        <begin position="1"/>
        <end position="11"/>
    </location>
</feature>
<evidence type="ECO:0000313" key="3">
    <source>
        <dbReference type="Proteomes" id="UP000033710"/>
    </source>
</evidence>
<reference evidence="2 3" key="1">
    <citation type="journal article" date="2014" name="BMC Genomics">
        <title>Comparative genomics of the major fungal agents of human and animal Sporotrichosis: Sporothrix schenckii and Sporothrix brasiliensis.</title>
        <authorList>
            <person name="Teixeira M.M."/>
            <person name="de Almeida L.G."/>
            <person name="Kubitschek-Barreira P."/>
            <person name="Alves F.L."/>
            <person name="Kioshima E.S."/>
            <person name="Abadio A.K."/>
            <person name="Fernandes L."/>
            <person name="Derengowski L.S."/>
            <person name="Ferreira K.S."/>
            <person name="Souza R.C."/>
            <person name="Ruiz J.C."/>
            <person name="de Andrade N.C."/>
            <person name="Paes H.C."/>
            <person name="Nicola A.M."/>
            <person name="Albuquerque P."/>
            <person name="Gerber A.L."/>
            <person name="Martins V.P."/>
            <person name="Peconick L.D."/>
            <person name="Neto A.V."/>
            <person name="Chaucanez C.B."/>
            <person name="Silva P.A."/>
            <person name="Cunha O.L."/>
            <person name="de Oliveira F.F."/>
            <person name="dos Santos T.C."/>
            <person name="Barros A.L."/>
            <person name="Soares M.A."/>
            <person name="de Oliveira L.M."/>
            <person name="Marini M.M."/>
            <person name="Villalobos-Duno H."/>
            <person name="Cunha M.M."/>
            <person name="de Hoog S."/>
            <person name="da Silveira J.F."/>
            <person name="Henrissat B."/>
            <person name="Nino-Vega G.A."/>
            <person name="Cisalpino P.S."/>
            <person name="Mora-Montes H.M."/>
            <person name="Almeida S.R."/>
            <person name="Stajich J.E."/>
            <person name="Lopes-Bezerra L.M."/>
            <person name="Vasconcelos A.T."/>
            <person name="Felipe M.S."/>
        </authorList>
    </citation>
    <scope>NUCLEOTIDE SEQUENCE [LARGE SCALE GENOMIC DNA]</scope>
    <source>
        <strain evidence="2 3">1099-18</strain>
    </source>
</reference>
<name>A0A0F2M673_SPOSC</name>
<evidence type="ECO:0000313" key="2">
    <source>
        <dbReference type="EMBL" id="KJR84589.1"/>
    </source>
</evidence>
<dbReference type="EMBL" id="AXCR01000007">
    <property type="protein sequence ID" value="KJR84589.1"/>
    <property type="molecule type" value="Genomic_DNA"/>
</dbReference>
<dbReference type="AlphaFoldDB" id="A0A0F2M673"/>
<sequence length="71" mass="7944">MELTEAPSSIFQAPRPRLPESSVPTAKAPQAPKETASRVANGEGSIRQKVIRHYEITLRRFSGYNGNVRRH</sequence>
<protein>
    <submittedName>
        <fullName evidence="2">Uncharacterized protein</fullName>
    </submittedName>
</protein>
<dbReference type="GeneID" id="27672514"/>
<evidence type="ECO:0000256" key="1">
    <source>
        <dbReference type="SAM" id="MobiDB-lite"/>
    </source>
</evidence>
<gene>
    <name evidence="2" type="ORF">SPSK_11017</name>
</gene>
<dbReference type="Proteomes" id="UP000033710">
    <property type="component" value="Unassembled WGS sequence"/>
</dbReference>
<dbReference type="RefSeq" id="XP_016587265.1">
    <property type="nucleotide sequence ID" value="XM_016737237.1"/>
</dbReference>
<proteinExistence type="predicted"/>
<comment type="caution">
    <text evidence="2">The sequence shown here is derived from an EMBL/GenBank/DDBJ whole genome shotgun (WGS) entry which is preliminary data.</text>
</comment>